<dbReference type="AlphaFoldDB" id="A0A1G8E380"/>
<dbReference type="Pfam" id="PF07969">
    <property type="entry name" value="Amidohydro_3"/>
    <property type="match status" value="1"/>
</dbReference>
<organism evidence="2 3">
    <name type="scientific">Sinosporangium album</name>
    <dbReference type="NCBI Taxonomy" id="504805"/>
    <lineage>
        <taxon>Bacteria</taxon>
        <taxon>Bacillati</taxon>
        <taxon>Actinomycetota</taxon>
        <taxon>Actinomycetes</taxon>
        <taxon>Streptosporangiales</taxon>
        <taxon>Streptosporangiaceae</taxon>
        <taxon>Sinosporangium</taxon>
    </lineage>
</organism>
<dbReference type="STRING" id="504805.SAMN05421505_11994"/>
<dbReference type="PANTHER" id="PTHR22642">
    <property type="entry name" value="IMIDAZOLONEPROPIONASE"/>
    <property type="match status" value="1"/>
</dbReference>
<evidence type="ECO:0000259" key="1">
    <source>
        <dbReference type="Pfam" id="PF07969"/>
    </source>
</evidence>
<dbReference type="Gene3D" id="2.30.40.10">
    <property type="entry name" value="Urease, subunit C, domain 1"/>
    <property type="match status" value="1"/>
</dbReference>
<proteinExistence type="predicted"/>
<dbReference type="SUPFAM" id="SSF51338">
    <property type="entry name" value="Composite domain of metallo-dependent hydrolases"/>
    <property type="match status" value="1"/>
</dbReference>
<dbReference type="Gene3D" id="3.20.20.140">
    <property type="entry name" value="Metal-dependent hydrolases"/>
    <property type="match status" value="1"/>
</dbReference>
<feature type="domain" description="Amidohydrolase 3" evidence="1">
    <location>
        <begin position="50"/>
        <end position="563"/>
    </location>
</feature>
<dbReference type="Gene3D" id="3.10.310.70">
    <property type="match status" value="1"/>
</dbReference>
<dbReference type="InterPro" id="IPR032466">
    <property type="entry name" value="Metal_Hydrolase"/>
</dbReference>
<dbReference type="RefSeq" id="WP_176955556.1">
    <property type="nucleotide sequence ID" value="NZ_FNCN01000019.1"/>
</dbReference>
<dbReference type="GO" id="GO:0016810">
    <property type="term" value="F:hydrolase activity, acting on carbon-nitrogen (but not peptide) bonds"/>
    <property type="evidence" value="ECO:0007669"/>
    <property type="project" value="InterPro"/>
</dbReference>
<dbReference type="PANTHER" id="PTHR22642:SF2">
    <property type="entry name" value="PROTEIN LONG AFTER FAR-RED 3"/>
    <property type="match status" value="1"/>
</dbReference>
<sequence length="570" mass="62250">MSSEPILLHNGTVHTFDGGKPSEAILLRDGKVAATGDRATLRAQLGEGREISLDGLSVMPGLIDIHPHMMQHAGQITPLVDLTDAVDHDDIVARIAARAKTVPPGTWIMTTPVGEPFYFLRRSYRDLAEGVLPDRHILDRATTDHPVLIQAWAPVTPNVCVFNTAGLRAVGLTDFIPDQVCDVTLDKDHTGSLTGILRGAVNQIYNYDPFWTQILTQLPRPAVDLPGVTRDAMATYNRRGVTTVYEPHNVTFEFLDAYRALHAAGELTTRVAISMEVEMCARPPFQPKSMPEFQATLESLTKELGDGDDMLRVFGLTLSASGGPAWPGHMMAPEPYSDPFGRPTKGTAFISEEKIRTFAAYCLDRGIRANFLAGGYGDHDVILSILEAPEFADEVRRRGWIIQHAALINGPQARRYQNLGFDLTTCPGFGWAKGEVYGERMGKHVWRDLVPIKRLIDTGLTVGCGSDWGPKNPFEQIAIAEEPYFVASGRVHTSPGHGVSRTQALDMWTRSGGRILRFDGIGTLAPGSHADLIVVDRDPLTTSVDALPGTEVALTMLGGRIVHDSGRLRA</sequence>
<evidence type="ECO:0000313" key="2">
    <source>
        <dbReference type="EMBL" id="SDH64367.1"/>
    </source>
</evidence>
<dbReference type="InterPro" id="IPR013108">
    <property type="entry name" value="Amidohydro_3"/>
</dbReference>
<evidence type="ECO:0000313" key="3">
    <source>
        <dbReference type="Proteomes" id="UP000198923"/>
    </source>
</evidence>
<dbReference type="EMBL" id="FNCN01000019">
    <property type="protein sequence ID" value="SDH64367.1"/>
    <property type="molecule type" value="Genomic_DNA"/>
</dbReference>
<name>A0A1G8E380_9ACTN</name>
<dbReference type="SUPFAM" id="SSF51556">
    <property type="entry name" value="Metallo-dependent hydrolases"/>
    <property type="match status" value="1"/>
</dbReference>
<dbReference type="InterPro" id="IPR011059">
    <property type="entry name" value="Metal-dep_hydrolase_composite"/>
</dbReference>
<reference evidence="2 3" key="1">
    <citation type="submission" date="2016-10" db="EMBL/GenBank/DDBJ databases">
        <authorList>
            <person name="de Groot N.N."/>
        </authorList>
    </citation>
    <scope>NUCLEOTIDE SEQUENCE [LARGE SCALE GENOMIC DNA]</scope>
    <source>
        <strain evidence="2 3">CPCC 201354</strain>
    </source>
</reference>
<keyword evidence="3" id="KW-1185">Reference proteome</keyword>
<dbReference type="Proteomes" id="UP000198923">
    <property type="component" value="Unassembled WGS sequence"/>
</dbReference>
<accession>A0A1G8E380</accession>
<protein>
    <recommendedName>
        <fullName evidence="1">Amidohydrolase 3 domain-containing protein</fullName>
    </recommendedName>
</protein>
<gene>
    <name evidence="2" type="ORF">SAMN05421505_11994</name>
</gene>